<protein>
    <recommendedName>
        <fullName evidence="4">Mutanase Pc12g07500</fullName>
    </recommendedName>
</protein>
<reference evidence="3" key="1">
    <citation type="submission" date="2014-12" db="EMBL/GenBank/DDBJ databases">
        <title>Genome Sequence of Valsa Canker Pathogens Uncovers a Specific Adaption of Colonization on Woody Bark.</title>
        <authorList>
            <person name="Yin Z."/>
            <person name="Liu H."/>
            <person name="Gao X."/>
            <person name="Li Z."/>
            <person name="Song N."/>
            <person name="Ke X."/>
            <person name="Dai Q."/>
            <person name="Wu Y."/>
            <person name="Sun Y."/>
            <person name="Xu J.-R."/>
            <person name="Kang Z.K."/>
            <person name="Wang L."/>
            <person name="Huang L."/>
        </authorList>
    </citation>
    <scope>NUCLEOTIDE SEQUENCE [LARGE SCALE GENOMIC DNA]</scope>
    <source>
        <strain evidence="3">SXYL134</strain>
    </source>
</reference>
<dbReference type="EMBL" id="KN714710">
    <property type="protein sequence ID" value="KUI58235.1"/>
    <property type="molecule type" value="Genomic_DNA"/>
</dbReference>
<accession>A0A194V2Q8</accession>
<gene>
    <name evidence="2" type="ORF">VP1G_05510</name>
</gene>
<organism evidence="2 3">
    <name type="scientific">Cytospora mali</name>
    <name type="common">Apple Valsa canker fungus</name>
    <name type="synonym">Valsa mali</name>
    <dbReference type="NCBI Taxonomy" id="578113"/>
    <lineage>
        <taxon>Eukaryota</taxon>
        <taxon>Fungi</taxon>
        <taxon>Dikarya</taxon>
        <taxon>Ascomycota</taxon>
        <taxon>Pezizomycotina</taxon>
        <taxon>Sordariomycetes</taxon>
        <taxon>Sordariomycetidae</taxon>
        <taxon>Diaporthales</taxon>
        <taxon>Cytosporaceae</taxon>
        <taxon>Cytospora</taxon>
    </lineage>
</organism>
<evidence type="ECO:0000256" key="1">
    <source>
        <dbReference type="SAM" id="SignalP"/>
    </source>
</evidence>
<dbReference type="InterPro" id="IPR005197">
    <property type="entry name" value="Glyco_hydro_71"/>
</dbReference>
<evidence type="ECO:0000313" key="2">
    <source>
        <dbReference type="EMBL" id="KUI58235.1"/>
    </source>
</evidence>
<feature type="signal peptide" evidence="1">
    <location>
        <begin position="1"/>
        <end position="22"/>
    </location>
</feature>
<dbReference type="AlphaFoldDB" id="A0A194V2Q8"/>
<dbReference type="STRING" id="694573.A0A194V2Q8"/>
<dbReference type="Pfam" id="PF03659">
    <property type="entry name" value="Glyco_hydro_71"/>
    <property type="match status" value="1"/>
</dbReference>
<keyword evidence="3" id="KW-1185">Reference proteome</keyword>
<proteinExistence type="predicted"/>
<name>A0A194V2Q8_CYTMA</name>
<evidence type="ECO:0000313" key="3">
    <source>
        <dbReference type="Proteomes" id="UP000078576"/>
    </source>
</evidence>
<dbReference type="Gene3D" id="3.20.20.80">
    <property type="entry name" value="Glycosidases"/>
    <property type="match status" value="1"/>
</dbReference>
<keyword evidence="1" id="KW-0732">Signal</keyword>
<dbReference type="GO" id="GO:0051118">
    <property type="term" value="F:glucan endo-1,3-alpha-glucosidase activity"/>
    <property type="evidence" value="ECO:0007669"/>
    <property type="project" value="InterPro"/>
</dbReference>
<dbReference type="OrthoDB" id="1046782at2759"/>
<feature type="chain" id="PRO_5008266107" description="Mutanase Pc12g07500" evidence="1">
    <location>
        <begin position="23"/>
        <end position="1079"/>
    </location>
</feature>
<sequence length="1079" mass="115364">MWLLRLTLVATYVSNAENYTLADWTYDITLALSAHIYAFALNTAYDQGDESQYELAFDAANRAGFALFFSFDYAGNGAWPKASVLEILDKYSSNDVYYNYNGQPFVSTFEGSDNAEDWIDIKASTGCYFVPDWSSLGAEAAVEKAGGVADALFSWAAWPWGAQDMNTFVDASYISYLSGKPYMMPVSPWFYTNLPGYDKNWLWRGDDLWNDRWEQVLYIQPEWVEIISWNDYGESHYIGPVYDNAIGALTVGQAPFDYVTDYPHDGWRRLLPFYIDMYTNNQTTIYEELLVAWYRPQPATACGTGDTTGNTASQFQIEFQPYDVVQDRIFFSAILGSKASVSVTVGGVALDASWTNTPDGNSTAGRYHGSAAFGKNVGEVVVTVSRSGSKIAQVTGKDISTECFGDDALANWNAWVGYDLSSDTISVEPSSMDGLVCTNGTSVTAFEGLCSFACSYGYCPLGACQCTSMGEQLTKPDPSGVVGYPVASLNDNYDGLCTFDCNLGYCPEGTCTTVSAALTTPTASPFNPPNCAGGTGSDPFSGLCSYACAYGFCPIQICSCTVQKYYNIDLPDVVSGLTGTVGDGYKDWGLCSFACSRGYCPEPCVLSNSTESGGSSGGTPVSVDPSIWNTVSTLPTVSCVPPCVLILPPYTLPTPTTLNFPPITTTWTEMCNERSSTSTVVTLTFDPITTDQIPVFNINITASGVDGVTYDITPSILPSTSTTINLACPVTSQLTDVSGSITSTSVSTSTTGFIVYVTSTPVSTNTYPTITDTKYPTKVVVSNTQPVAPTGTTKNGGWECEIFCSSCGILGCSGICPLCGVGVCIGLGCGTDGGGTSGSSTVCIGPGCSTGSDPSSTDCAEPTTATICTEIVSSTAVLTTPTTSWSTTTRTHCETEIGCDVTGATTTTTMTTSGTPDPTADVTGWTEIWYDYDDTEDQDAFDAFAADYSSYEATFDGTTYASPTTTTTAASATGSHSIELYLKFNNNEIVDEENGWNTRITVDGTEVCGISTTDSAVKQWTDPSCTSGYSLTIVLDSDDYSEDATFWLDGVEVCSVADWEFWAPMVELDETKRGTVSMI</sequence>
<evidence type="ECO:0008006" key="4">
    <source>
        <dbReference type="Google" id="ProtNLM"/>
    </source>
</evidence>
<dbReference type="Proteomes" id="UP000078576">
    <property type="component" value="Unassembled WGS sequence"/>
</dbReference>
<dbReference type="CDD" id="cd11577">
    <property type="entry name" value="GH71"/>
    <property type="match status" value="1"/>
</dbReference>